<name>A0ABR9LM41_9PSEU</name>
<protein>
    <submittedName>
        <fullName evidence="4">Uncharacterized protein</fullName>
    </submittedName>
</protein>
<organism evidence="4 5">
    <name type="scientific">Amycolatopsis roodepoortensis</name>
    <dbReference type="NCBI Taxonomy" id="700274"/>
    <lineage>
        <taxon>Bacteria</taxon>
        <taxon>Bacillati</taxon>
        <taxon>Actinomycetota</taxon>
        <taxon>Actinomycetes</taxon>
        <taxon>Pseudonocardiales</taxon>
        <taxon>Pseudonocardiaceae</taxon>
        <taxon>Amycolatopsis</taxon>
    </lineage>
</organism>
<reference evidence="4 5" key="1">
    <citation type="submission" date="2020-10" db="EMBL/GenBank/DDBJ databases">
        <title>Sequencing the genomes of 1000 actinobacteria strains.</title>
        <authorList>
            <person name="Klenk H.-P."/>
        </authorList>
    </citation>
    <scope>NUCLEOTIDE SEQUENCE [LARGE SCALE GENOMIC DNA]</scope>
    <source>
        <strain evidence="4 5">DSM 46661</strain>
    </source>
</reference>
<evidence type="ECO:0000313" key="3">
    <source>
        <dbReference type="EMBL" id="MBE1574814.1"/>
    </source>
</evidence>
<accession>A0ABR9LM41</accession>
<evidence type="ECO:0000313" key="5">
    <source>
        <dbReference type="Proteomes" id="UP000656548"/>
    </source>
</evidence>
<dbReference type="EMBL" id="JADBEJ010000008">
    <property type="protein sequence ID" value="MBE1581734.1"/>
    <property type="molecule type" value="Genomic_DNA"/>
</dbReference>
<evidence type="ECO:0000313" key="4">
    <source>
        <dbReference type="EMBL" id="MBE1581734.1"/>
    </source>
</evidence>
<gene>
    <name evidence="2" type="ORF">H4W30_001827</name>
    <name evidence="3" type="ORF">H4W30_001858</name>
    <name evidence="4" type="ORF">H4W30_008815</name>
</gene>
<keyword evidence="5" id="KW-1185">Reference proteome</keyword>
<evidence type="ECO:0000313" key="2">
    <source>
        <dbReference type="EMBL" id="MBE1574798.1"/>
    </source>
</evidence>
<dbReference type="EMBL" id="JADBEJ010000002">
    <property type="protein sequence ID" value="MBE1574814.1"/>
    <property type="molecule type" value="Genomic_DNA"/>
</dbReference>
<feature type="compositionally biased region" description="Basic and acidic residues" evidence="1">
    <location>
        <begin position="13"/>
        <end position="25"/>
    </location>
</feature>
<dbReference type="Proteomes" id="UP000656548">
    <property type="component" value="Unassembled WGS sequence"/>
</dbReference>
<dbReference type="EMBL" id="JADBEJ010000001">
    <property type="protein sequence ID" value="MBE1574798.1"/>
    <property type="molecule type" value="Genomic_DNA"/>
</dbReference>
<sequence>MILNRIDKRRRAANTERNDEGRRAA</sequence>
<feature type="region of interest" description="Disordered" evidence="1">
    <location>
        <begin position="1"/>
        <end position="25"/>
    </location>
</feature>
<proteinExistence type="predicted"/>
<comment type="caution">
    <text evidence="4">The sequence shown here is derived from an EMBL/GenBank/DDBJ whole genome shotgun (WGS) entry which is preliminary data.</text>
</comment>
<evidence type="ECO:0000256" key="1">
    <source>
        <dbReference type="SAM" id="MobiDB-lite"/>
    </source>
</evidence>